<evidence type="ECO:0000259" key="7">
    <source>
        <dbReference type="PROSITE" id="PS51123"/>
    </source>
</evidence>
<dbReference type="PRINTS" id="PR01021">
    <property type="entry name" value="OMPADOMAIN"/>
</dbReference>
<dbReference type="PANTHER" id="PTHR30329:SF21">
    <property type="entry name" value="LIPOPROTEIN YIAD-RELATED"/>
    <property type="match status" value="1"/>
</dbReference>
<dbReference type="Proteomes" id="UP000593892">
    <property type="component" value="Chromosome"/>
</dbReference>
<dbReference type="PANTHER" id="PTHR30329">
    <property type="entry name" value="STATOR ELEMENT OF FLAGELLAR MOTOR COMPLEX"/>
    <property type="match status" value="1"/>
</dbReference>
<dbReference type="CDD" id="cd07185">
    <property type="entry name" value="OmpA_C-like"/>
    <property type="match status" value="1"/>
</dbReference>
<dbReference type="InterPro" id="IPR050330">
    <property type="entry name" value="Bact_OuterMem_StrucFunc"/>
</dbReference>
<feature type="domain" description="OmpA-like" evidence="7">
    <location>
        <begin position="424"/>
        <end position="541"/>
    </location>
</feature>
<feature type="region of interest" description="Disordered" evidence="5">
    <location>
        <begin position="282"/>
        <end position="339"/>
    </location>
</feature>
<sequence length="549" mass="59663">MVRGGYSSFLAGIVLLSFNAAISPVWAQEAGSEPVFKVSVVSKNTKAINYKVLGGATRVDLTGTAIMQGASGKAKVESKQSRIDIDANVENLEPPSKFGSEYLTYVLWSISPEGRAANLGEVLLDKGKGKLSVSTDLQVFALIVTAEPYFAVRQPSDLIVLENELRKDTKGQVFIVDTKYELLQKGQYSRLPNPLALSVDTKTYPLELYEARNALFIAQEFGADKYAADVYSKAKGALQMADNAVQRKLSRGDIATSARQAVQFAEDARELAIKRQQEEALANERSAAAKRESEAKARADEQERQKMQAETARQAEEARRALADKQRMEAELAATREAARRAEAEAARLAAEAAQRQSDSDRAKAEQAKAAAEAAQAQAQAAQAAALAEQEKAQKAAEQAEREKAELRAKLLQQFNQILETKDSDRGLVVNLGDVLFDTGKYTIRPLAREKLARLSGIVLAYPGLKLESEGHTDNVGGEQFNQKLSEQRAQTVRDYLVSQGIPDANVTSTGKGFSMPVAPNDTAAGRQKNRRVEIIVSGEVIGTKIGSR</sequence>
<comment type="subcellular location">
    <subcellularLocation>
        <location evidence="1">Cell outer membrane</location>
    </subcellularLocation>
</comment>
<evidence type="ECO:0000256" key="1">
    <source>
        <dbReference type="ARBA" id="ARBA00004442"/>
    </source>
</evidence>
<accession>A0A7S7NVN0</accession>
<name>A0A7S7NVN0_PALFE</name>
<evidence type="ECO:0000313" key="9">
    <source>
        <dbReference type="Proteomes" id="UP000593892"/>
    </source>
</evidence>
<gene>
    <name evidence="8" type="ORF">IRI77_12035</name>
</gene>
<feature type="chain" id="PRO_5032432169" evidence="6">
    <location>
        <begin position="28"/>
        <end position="549"/>
    </location>
</feature>
<organism evidence="8 9">
    <name type="scientific">Paludibaculum fermentans</name>
    <dbReference type="NCBI Taxonomy" id="1473598"/>
    <lineage>
        <taxon>Bacteria</taxon>
        <taxon>Pseudomonadati</taxon>
        <taxon>Acidobacteriota</taxon>
        <taxon>Terriglobia</taxon>
        <taxon>Bryobacterales</taxon>
        <taxon>Bryobacteraceae</taxon>
        <taxon>Paludibaculum</taxon>
    </lineage>
</organism>
<feature type="signal peptide" evidence="6">
    <location>
        <begin position="1"/>
        <end position="27"/>
    </location>
</feature>
<dbReference type="InterPro" id="IPR006664">
    <property type="entry name" value="OMP_bac"/>
</dbReference>
<evidence type="ECO:0000256" key="4">
    <source>
        <dbReference type="PROSITE-ProRule" id="PRU00473"/>
    </source>
</evidence>
<dbReference type="EMBL" id="CP063849">
    <property type="protein sequence ID" value="QOY90642.1"/>
    <property type="molecule type" value="Genomic_DNA"/>
</dbReference>
<dbReference type="Gene3D" id="3.30.1330.60">
    <property type="entry name" value="OmpA-like domain"/>
    <property type="match status" value="1"/>
</dbReference>
<dbReference type="PROSITE" id="PS51123">
    <property type="entry name" value="OMPA_2"/>
    <property type="match status" value="1"/>
</dbReference>
<evidence type="ECO:0000256" key="5">
    <source>
        <dbReference type="SAM" id="MobiDB-lite"/>
    </source>
</evidence>
<feature type="region of interest" description="Disordered" evidence="5">
    <location>
        <begin position="349"/>
        <end position="368"/>
    </location>
</feature>
<keyword evidence="3" id="KW-0998">Cell outer membrane</keyword>
<reference evidence="8 9" key="1">
    <citation type="submission" date="2020-10" db="EMBL/GenBank/DDBJ databases">
        <title>Complete genome sequence of Paludibaculum fermentans P105T, a facultatively anaerobic acidobacterium capable of dissimilatory Fe(III) reduction.</title>
        <authorList>
            <person name="Dedysh S.N."/>
            <person name="Beletsky A.V."/>
            <person name="Kulichevskaya I.S."/>
            <person name="Mardanov A.V."/>
            <person name="Ravin N.V."/>
        </authorList>
    </citation>
    <scope>NUCLEOTIDE SEQUENCE [LARGE SCALE GENOMIC DNA]</scope>
    <source>
        <strain evidence="8 9">P105</strain>
    </source>
</reference>
<dbReference type="KEGG" id="pfer:IRI77_12035"/>
<dbReference type="AlphaFoldDB" id="A0A7S7NVN0"/>
<dbReference type="GO" id="GO:0009279">
    <property type="term" value="C:cell outer membrane"/>
    <property type="evidence" value="ECO:0007669"/>
    <property type="project" value="UniProtKB-SubCell"/>
</dbReference>
<evidence type="ECO:0000313" key="8">
    <source>
        <dbReference type="EMBL" id="QOY90642.1"/>
    </source>
</evidence>
<keyword evidence="9" id="KW-1185">Reference proteome</keyword>
<evidence type="ECO:0000256" key="3">
    <source>
        <dbReference type="ARBA" id="ARBA00023237"/>
    </source>
</evidence>
<dbReference type="SUPFAM" id="SSF103088">
    <property type="entry name" value="OmpA-like"/>
    <property type="match status" value="1"/>
</dbReference>
<proteinExistence type="predicted"/>
<dbReference type="Pfam" id="PF00691">
    <property type="entry name" value="OmpA"/>
    <property type="match status" value="1"/>
</dbReference>
<feature type="compositionally biased region" description="Basic and acidic residues" evidence="5">
    <location>
        <begin position="358"/>
        <end position="367"/>
    </location>
</feature>
<dbReference type="InterPro" id="IPR036737">
    <property type="entry name" value="OmpA-like_sf"/>
</dbReference>
<evidence type="ECO:0000256" key="2">
    <source>
        <dbReference type="ARBA" id="ARBA00023136"/>
    </source>
</evidence>
<evidence type="ECO:0000256" key="6">
    <source>
        <dbReference type="SAM" id="SignalP"/>
    </source>
</evidence>
<protein>
    <submittedName>
        <fullName evidence="8">OmpA family protein</fullName>
    </submittedName>
</protein>
<dbReference type="PRINTS" id="PR01023">
    <property type="entry name" value="NAFLGMOTY"/>
</dbReference>
<keyword evidence="6" id="KW-0732">Signal</keyword>
<dbReference type="InterPro" id="IPR006665">
    <property type="entry name" value="OmpA-like"/>
</dbReference>
<keyword evidence="2 4" id="KW-0472">Membrane</keyword>
<feature type="compositionally biased region" description="Basic and acidic residues" evidence="5">
    <location>
        <begin position="287"/>
        <end position="330"/>
    </location>
</feature>
<dbReference type="RefSeq" id="WP_194452302.1">
    <property type="nucleotide sequence ID" value="NZ_CP063849.1"/>
</dbReference>